<protein>
    <submittedName>
        <fullName evidence="3">Uncharacterized protein</fullName>
    </submittedName>
</protein>
<evidence type="ECO:0000256" key="1">
    <source>
        <dbReference type="SAM" id="Coils"/>
    </source>
</evidence>
<keyword evidence="1" id="KW-0175">Coiled coil</keyword>
<reference evidence="3" key="2">
    <citation type="submission" date="2016-06" db="EMBL/GenBank/DDBJ databases">
        <title>The genome of a short-lived fish provides insights into sex chromosome evolution and the genetic control of aging.</title>
        <authorList>
            <person name="Reichwald K."/>
            <person name="Felder M."/>
            <person name="Petzold A."/>
            <person name="Koch P."/>
            <person name="Groth M."/>
            <person name="Platzer M."/>
        </authorList>
    </citation>
    <scope>NUCLEOTIDE SEQUENCE</scope>
    <source>
        <tissue evidence="3">Brain</tissue>
    </source>
</reference>
<feature type="region of interest" description="Disordered" evidence="2">
    <location>
        <begin position="94"/>
        <end position="115"/>
    </location>
</feature>
<evidence type="ECO:0000313" key="3">
    <source>
        <dbReference type="EMBL" id="SBP12991.1"/>
    </source>
</evidence>
<accession>A0A1A7X4L8</accession>
<gene>
    <name evidence="3" type="primary">Nfu_g_1_022821</name>
</gene>
<proteinExistence type="predicted"/>
<sequence length="115" mass="13104">MGPKKATAIEEVDDIKRSLEFLSEEVSAVRLQQKGILALVEEVKALRIQNEEKDKRITFLESRVADLEQFTRVNDVIITGLDIKPRSYAQALASNNGEENGYLDNRWPPFCKPKE</sequence>
<feature type="coiled-coil region" evidence="1">
    <location>
        <begin position="5"/>
        <end position="63"/>
    </location>
</feature>
<dbReference type="AlphaFoldDB" id="A0A1A7X4L8"/>
<evidence type="ECO:0000256" key="2">
    <source>
        <dbReference type="SAM" id="MobiDB-lite"/>
    </source>
</evidence>
<organism evidence="3">
    <name type="scientific">Iconisemion striatum</name>
    <dbReference type="NCBI Taxonomy" id="60296"/>
    <lineage>
        <taxon>Eukaryota</taxon>
        <taxon>Metazoa</taxon>
        <taxon>Chordata</taxon>
        <taxon>Craniata</taxon>
        <taxon>Vertebrata</taxon>
        <taxon>Euteleostomi</taxon>
        <taxon>Actinopterygii</taxon>
        <taxon>Neopterygii</taxon>
        <taxon>Teleostei</taxon>
        <taxon>Neoteleostei</taxon>
        <taxon>Acanthomorphata</taxon>
        <taxon>Ovalentaria</taxon>
        <taxon>Atherinomorphae</taxon>
        <taxon>Cyprinodontiformes</taxon>
        <taxon>Nothobranchiidae</taxon>
        <taxon>Iconisemion</taxon>
    </lineage>
</organism>
<name>A0A1A7X4L8_9TELE</name>
<dbReference type="EMBL" id="HADW01011591">
    <property type="protein sequence ID" value="SBP12991.1"/>
    <property type="molecule type" value="Transcribed_RNA"/>
</dbReference>
<reference evidence="3" key="1">
    <citation type="submission" date="2016-05" db="EMBL/GenBank/DDBJ databases">
        <authorList>
            <person name="Lavstsen T."/>
            <person name="Jespersen J.S."/>
        </authorList>
    </citation>
    <scope>NUCLEOTIDE SEQUENCE</scope>
    <source>
        <tissue evidence="3">Brain</tissue>
    </source>
</reference>